<comment type="caution">
    <text evidence="1">The sequence shown here is derived from an EMBL/GenBank/DDBJ whole genome shotgun (WGS) entry which is preliminary data.</text>
</comment>
<gene>
    <name evidence="1" type="ORF">L4923_30430</name>
</gene>
<sequence length="256" mass="28440">MAENDKPVIRLIGFRTTYEKLPVRSTDPLKDKADPQGFLLNEAGKRIIEPQEVDWAIYAPGHSPLGTHTVERVKHLIPDPERHGDDLDGTKLAFMTARWEKIKPAYEAWKAGKELPASGTPLTAWPALNEEQVRIFRQVGIQSVEEIRDLAETQIGRVPLPSMRDLIKQAGVFLGNLDSSAAAEREAKKDEEISDLKERLVELEKLLDSRTKPAATAEPPASEELASLRAELDAKGIAYDRRWAAPKLRAALAEAA</sequence>
<dbReference type="EMBL" id="JAKREW010000094">
    <property type="protein sequence ID" value="MCG7509357.1"/>
    <property type="molecule type" value="Genomic_DNA"/>
</dbReference>
<name>A0ABS9QPM2_9HYPH</name>
<protein>
    <submittedName>
        <fullName evidence="1">Uncharacterized protein</fullName>
    </submittedName>
</protein>
<dbReference type="RefSeq" id="WP_239370831.1">
    <property type="nucleotide sequence ID" value="NZ_JAKREW010000094.1"/>
</dbReference>
<organism evidence="1 2">
    <name type="scientific">Mesorhizobium retamae</name>
    <dbReference type="NCBI Taxonomy" id="2912854"/>
    <lineage>
        <taxon>Bacteria</taxon>
        <taxon>Pseudomonadati</taxon>
        <taxon>Pseudomonadota</taxon>
        <taxon>Alphaproteobacteria</taxon>
        <taxon>Hyphomicrobiales</taxon>
        <taxon>Phyllobacteriaceae</taxon>
        <taxon>Mesorhizobium</taxon>
    </lineage>
</organism>
<accession>A0ABS9QPM2</accession>
<evidence type="ECO:0000313" key="1">
    <source>
        <dbReference type="EMBL" id="MCG7509357.1"/>
    </source>
</evidence>
<keyword evidence="2" id="KW-1185">Reference proteome</keyword>
<evidence type="ECO:0000313" key="2">
    <source>
        <dbReference type="Proteomes" id="UP001201701"/>
    </source>
</evidence>
<reference evidence="1 2" key="1">
    <citation type="submission" date="2022-02" db="EMBL/GenBank/DDBJ databases">
        <title>Draft genome sequence of Mezorhizobium retamae strain IRAMC:0171 isolated from Retama raetam nodules.</title>
        <authorList>
            <person name="Bengaied R."/>
            <person name="Sbissi I."/>
            <person name="Huber K."/>
            <person name="Ghodbane F."/>
            <person name="Nouioui I."/>
            <person name="Tarhouni M."/>
            <person name="Gtari M."/>
        </authorList>
    </citation>
    <scope>NUCLEOTIDE SEQUENCE [LARGE SCALE GENOMIC DNA]</scope>
    <source>
        <strain evidence="1 2">IRAMC:0171</strain>
    </source>
</reference>
<proteinExistence type="predicted"/>
<dbReference type="Proteomes" id="UP001201701">
    <property type="component" value="Unassembled WGS sequence"/>
</dbReference>